<name>A0ABY7VCR7_9GAMM</name>
<keyword evidence="2" id="KW-1185">Reference proteome</keyword>
<evidence type="ECO:0000313" key="2">
    <source>
        <dbReference type="Proteomes" id="UP001215231"/>
    </source>
</evidence>
<accession>A0ABY7VCR7</accession>
<dbReference type="RefSeq" id="WP_274051492.1">
    <property type="nucleotide sequence ID" value="NZ_CP059693.1"/>
</dbReference>
<protein>
    <submittedName>
        <fullName evidence="1">Uncharacterized protein</fullName>
    </submittedName>
</protein>
<sequence>MKISKAINPEPLRAEGYDPLGDQLDRITKCLSHLAQNGVDIGEFGLAQVAHSEQVKQRFPKKTVFNDGDQ</sequence>
<proteinExistence type="predicted"/>
<dbReference type="Proteomes" id="UP001215231">
    <property type="component" value="Chromosome"/>
</dbReference>
<organism evidence="1 2">
    <name type="scientific">Thalassomonas haliotis</name>
    <dbReference type="NCBI Taxonomy" id="485448"/>
    <lineage>
        <taxon>Bacteria</taxon>
        <taxon>Pseudomonadati</taxon>
        <taxon>Pseudomonadota</taxon>
        <taxon>Gammaproteobacteria</taxon>
        <taxon>Alteromonadales</taxon>
        <taxon>Colwelliaceae</taxon>
        <taxon>Thalassomonas</taxon>
    </lineage>
</organism>
<reference evidence="1 2" key="1">
    <citation type="journal article" date="2022" name="Mar. Drugs">
        <title>Bioassay-Guided Fractionation Leads to the Detection of Cholic Acid Generated by the Rare Thalassomonas sp.</title>
        <authorList>
            <person name="Pheiffer F."/>
            <person name="Schneider Y.K."/>
            <person name="Hansen E.H."/>
            <person name="Andersen J.H."/>
            <person name="Isaksson J."/>
            <person name="Busche T."/>
            <person name="R C."/>
            <person name="Kalinowski J."/>
            <person name="Zyl L.V."/>
            <person name="Trindade M."/>
        </authorList>
    </citation>
    <scope>NUCLEOTIDE SEQUENCE [LARGE SCALE GENOMIC DNA]</scope>
    <source>
        <strain evidence="1 2">A5K-61T</strain>
    </source>
</reference>
<evidence type="ECO:0000313" key="1">
    <source>
        <dbReference type="EMBL" id="WDE11338.1"/>
    </source>
</evidence>
<gene>
    <name evidence="1" type="ORF">H3N35_24470</name>
</gene>
<dbReference type="EMBL" id="CP059693">
    <property type="protein sequence ID" value="WDE11338.1"/>
    <property type="molecule type" value="Genomic_DNA"/>
</dbReference>